<dbReference type="EMBL" id="KI392350">
    <property type="protein sequence ID" value="ERN17357.1"/>
    <property type="molecule type" value="Genomic_DNA"/>
</dbReference>
<gene>
    <name evidence="2" type="ORF">AMTR_s00037p00152460</name>
</gene>
<proteinExistence type="predicted"/>
<dbReference type="Proteomes" id="UP000017836">
    <property type="component" value="Unassembled WGS sequence"/>
</dbReference>
<sequence>MEAEATAVISKVALRADEVMGAELTIVTSEESSRGRGSHGGGIRDCDFRGSSRKRGKALESAFVTQELVGARLKAINESATRYQKEIDIILQERAVIVGEFLDLKACDDALVDELNAKKQDIL</sequence>
<accession>U5D7G2</accession>
<keyword evidence="3" id="KW-1185">Reference proteome</keyword>
<dbReference type="Gramene" id="ERN17357">
    <property type="protein sequence ID" value="ERN17357"/>
    <property type="gene ID" value="AMTR_s00037p00152460"/>
</dbReference>
<feature type="region of interest" description="Disordered" evidence="1">
    <location>
        <begin position="29"/>
        <end position="51"/>
    </location>
</feature>
<evidence type="ECO:0000313" key="2">
    <source>
        <dbReference type="EMBL" id="ERN17357.1"/>
    </source>
</evidence>
<reference evidence="3" key="1">
    <citation type="journal article" date="2013" name="Science">
        <title>The Amborella genome and the evolution of flowering plants.</title>
        <authorList>
            <consortium name="Amborella Genome Project"/>
        </authorList>
    </citation>
    <scope>NUCLEOTIDE SEQUENCE [LARGE SCALE GENOMIC DNA]</scope>
</reference>
<dbReference type="AlphaFoldDB" id="U5D7G2"/>
<evidence type="ECO:0000256" key="1">
    <source>
        <dbReference type="SAM" id="MobiDB-lite"/>
    </source>
</evidence>
<name>U5D7G2_AMBTC</name>
<evidence type="ECO:0000313" key="3">
    <source>
        <dbReference type="Proteomes" id="UP000017836"/>
    </source>
</evidence>
<dbReference type="HOGENOM" id="CLU_2018298_0_0_1"/>
<organism evidence="2 3">
    <name type="scientific">Amborella trichopoda</name>
    <dbReference type="NCBI Taxonomy" id="13333"/>
    <lineage>
        <taxon>Eukaryota</taxon>
        <taxon>Viridiplantae</taxon>
        <taxon>Streptophyta</taxon>
        <taxon>Embryophyta</taxon>
        <taxon>Tracheophyta</taxon>
        <taxon>Spermatophyta</taxon>
        <taxon>Magnoliopsida</taxon>
        <taxon>Amborellales</taxon>
        <taxon>Amborellaceae</taxon>
        <taxon>Amborella</taxon>
    </lineage>
</organism>
<protein>
    <submittedName>
        <fullName evidence="2">Uncharacterized protein</fullName>
    </submittedName>
</protein>